<evidence type="ECO:0000313" key="3">
    <source>
        <dbReference type="EMBL" id="STZ43203.1"/>
    </source>
</evidence>
<feature type="chain" id="PRO_5038665712" evidence="1">
    <location>
        <begin position="23"/>
        <end position="232"/>
    </location>
</feature>
<name>A0A378SKK4_9MYCO</name>
<dbReference type="Proteomes" id="UP000254291">
    <property type="component" value="Unassembled WGS sequence"/>
</dbReference>
<dbReference type="PANTHER" id="PTHR36933">
    <property type="entry name" value="SLL0788 PROTEIN"/>
    <property type="match status" value="1"/>
</dbReference>
<evidence type="ECO:0000256" key="1">
    <source>
        <dbReference type="SAM" id="SignalP"/>
    </source>
</evidence>
<reference evidence="3 4" key="1">
    <citation type="submission" date="2018-06" db="EMBL/GenBank/DDBJ databases">
        <authorList>
            <consortium name="Pathogen Informatics"/>
            <person name="Doyle S."/>
        </authorList>
    </citation>
    <scope>NUCLEOTIDE SEQUENCE [LARGE SCALE GENOMIC DNA]</scope>
    <source>
        <strain evidence="3 4">NCTC10742</strain>
    </source>
</reference>
<keyword evidence="1" id="KW-0732">Signal</keyword>
<accession>A0A378SKK4</accession>
<dbReference type="Gene3D" id="1.20.1260.10">
    <property type="match status" value="1"/>
</dbReference>
<dbReference type="InterPro" id="IPR005183">
    <property type="entry name" value="DUF305_CopM-like"/>
</dbReference>
<proteinExistence type="predicted"/>
<evidence type="ECO:0000259" key="2">
    <source>
        <dbReference type="Pfam" id="PF03713"/>
    </source>
</evidence>
<dbReference type="RefSeq" id="WP_115327278.1">
    <property type="nucleotide sequence ID" value="NZ_JACKST010000002.1"/>
</dbReference>
<dbReference type="InterPro" id="IPR012347">
    <property type="entry name" value="Ferritin-like"/>
</dbReference>
<evidence type="ECO:0000313" key="4">
    <source>
        <dbReference type="Proteomes" id="UP000254291"/>
    </source>
</evidence>
<organism evidence="3 4">
    <name type="scientific">Mycolicibacterium gilvum</name>
    <dbReference type="NCBI Taxonomy" id="1804"/>
    <lineage>
        <taxon>Bacteria</taxon>
        <taxon>Bacillati</taxon>
        <taxon>Actinomycetota</taxon>
        <taxon>Actinomycetes</taxon>
        <taxon>Mycobacteriales</taxon>
        <taxon>Mycobacteriaceae</taxon>
        <taxon>Mycolicibacterium</taxon>
    </lineage>
</organism>
<dbReference type="EMBL" id="UGQM01000001">
    <property type="protein sequence ID" value="STZ43203.1"/>
    <property type="molecule type" value="Genomic_DNA"/>
</dbReference>
<feature type="signal peptide" evidence="1">
    <location>
        <begin position="1"/>
        <end position="22"/>
    </location>
</feature>
<gene>
    <name evidence="3" type="ORF">NCTC10742_02424</name>
</gene>
<dbReference type="AlphaFoldDB" id="A0A378SKK4"/>
<dbReference type="PANTHER" id="PTHR36933:SF1">
    <property type="entry name" value="SLL0788 PROTEIN"/>
    <property type="match status" value="1"/>
</dbReference>
<feature type="domain" description="DUF305" evidence="2">
    <location>
        <begin position="58"/>
        <end position="230"/>
    </location>
</feature>
<dbReference type="Pfam" id="PF03713">
    <property type="entry name" value="DUF305"/>
    <property type="match status" value="1"/>
</dbReference>
<sequence>MQHKGFRFGVAAIAASALVVSACSNGSTDSSSDSATTSAAASATSSVASGATAHTGSDVMFAQGMIPHHQQAIEMSDMLLGKQDIDPEVVSLAEQIKSAQGPEIEQMQGWLQEWGVGSTPPEGGAMPGHQMPGHDMPGHQMPAGGDMGSMPGMPAGGHGMMSQADMAALQNAQGAGAGRLFLTQMITHHEGAIMMAQREIEGGQYPAAVDMARTIVSSQQAEIDQMRAMLAG</sequence>
<keyword evidence="3" id="KW-0449">Lipoprotein</keyword>
<protein>
    <submittedName>
        <fullName evidence="3">Lipoprotein</fullName>
    </submittedName>
</protein>
<dbReference type="PROSITE" id="PS51257">
    <property type="entry name" value="PROKAR_LIPOPROTEIN"/>
    <property type="match status" value="1"/>
</dbReference>